<dbReference type="AlphaFoldDB" id="A0A504ZCW8"/>
<evidence type="ECO:0000256" key="1">
    <source>
        <dbReference type="SAM" id="MobiDB-lite"/>
    </source>
</evidence>
<comment type="caution">
    <text evidence="2">The sequence shown here is derived from an EMBL/GenBank/DDBJ whole genome shotgun (WGS) entry which is preliminary data.</text>
</comment>
<organism evidence="2 3">
    <name type="scientific">Fasciola gigantica</name>
    <name type="common">Giant liver fluke</name>
    <dbReference type="NCBI Taxonomy" id="46835"/>
    <lineage>
        <taxon>Eukaryota</taxon>
        <taxon>Metazoa</taxon>
        <taxon>Spiralia</taxon>
        <taxon>Lophotrochozoa</taxon>
        <taxon>Platyhelminthes</taxon>
        <taxon>Trematoda</taxon>
        <taxon>Digenea</taxon>
        <taxon>Plagiorchiida</taxon>
        <taxon>Echinostomata</taxon>
        <taxon>Echinostomatoidea</taxon>
        <taxon>Fasciolidae</taxon>
        <taxon>Fasciola</taxon>
    </lineage>
</organism>
<feature type="compositionally biased region" description="Basic and acidic residues" evidence="1">
    <location>
        <begin position="85"/>
        <end position="98"/>
    </location>
</feature>
<dbReference type="Proteomes" id="UP000316759">
    <property type="component" value="Unassembled WGS sequence"/>
</dbReference>
<evidence type="ECO:0000313" key="2">
    <source>
        <dbReference type="EMBL" id="TPP67738.1"/>
    </source>
</evidence>
<name>A0A504ZCW8_FASGI</name>
<proteinExistence type="predicted"/>
<protein>
    <submittedName>
        <fullName evidence="2">Uncharacterized protein</fullName>
    </submittedName>
</protein>
<feature type="region of interest" description="Disordered" evidence="1">
    <location>
        <begin position="1"/>
        <end position="102"/>
    </location>
</feature>
<accession>A0A504ZCW8</accession>
<evidence type="ECO:0000313" key="3">
    <source>
        <dbReference type="Proteomes" id="UP000316759"/>
    </source>
</evidence>
<keyword evidence="3" id="KW-1185">Reference proteome</keyword>
<reference evidence="2 3" key="1">
    <citation type="submission" date="2019-04" db="EMBL/GenBank/DDBJ databases">
        <title>Annotation for the trematode Fasciola gigantica.</title>
        <authorList>
            <person name="Choi Y.-J."/>
        </authorList>
    </citation>
    <scope>NUCLEOTIDE SEQUENCE [LARGE SCALE GENOMIC DNA]</scope>
    <source>
        <strain evidence="2">Uganda_cow_1</strain>
    </source>
</reference>
<feature type="non-terminal residue" evidence="2">
    <location>
        <position position="1"/>
    </location>
</feature>
<feature type="compositionally biased region" description="Low complexity" evidence="1">
    <location>
        <begin position="54"/>
        <end position="66"/>
    </location>
</feature>
<sequence>ATDFPSVDAAVSVETAGKIKLPETKPPNDDDDDVGWSQAGAPQRPRTQDTLPISVSSNPSVYVPPSRRTGSFFAPVPAPTGRLVSRQEHQSPRPREGMTNRLDGVVAGNRFDGFSARENSGLSLEG</sequence>
<dbReference type="OrthoDB" id="6261948at2759"/>
<dbReference type="EMBL" id="SUNJ01000330">
    <property type="protein sequence ID" value="TPP67738.1"/>
    <property type="molecule type" value="Genomic_DNA"/>
</dbReference>
<gene>
    <name evidence="2" type="ORF">FGIG_03251</name>
</gene>